<dbReference type="EMBL" id="CM007905">
    <property type="protein sequence ID" value="OTF92045.1"/>
    <property type="molecule type" value="Genomic_DNA"/>
</dbReference>
<organism evidence="6 7">
    <name type="scientific">Helianthus annuus</name>
    <name type="common">Common sunflower</name>
    <dbReference type="NCBI Taxonomy" id="4232"/>
    <lineage>
        <taxon>Eukaryota</taxon>
        <taxon>Viridiplantae</taxon>
        <taxon>Streptophyta</taxon>
        <taxon>Embryophyta</taxon>
        <taxon>Tracheophyta</taxon>
        <taxon>Spermatophyta</taxon>
        <taxon>Magnoliopsida</taxon>
        <taxon>eudicotyledons</taxon>
        <taxon>Gunneridae</taxon>
        <taxon>Pentapetalae</taxon>
        <taxon>asterids</taxon>
        <taxon>campanulids</taxon>
        <taxon>Asterales</taxon>
        <taxon>Asteraceae</taxon>
        <taxon>Asteroideae</taxon>
        <taxon>Heliantheae alliance</taxon>
        <taxon>Heliantheae</taxon>
        <taxon>Helianthus</taxon>
    </lineage>
</organism>
<keyword evidence="7" id="KW-1185">Reference proteome</keyword>
<feature type="compositionally biased region" description="Polar residues" evidence="3">
    <location>
        <begin position="231"/>
        <end position="251"/>
    </location>
</feature>
<dbReference type="Pfam" id="PF07727">
    <property type="entry name" value="RVT_2"/>
    <property type="match status" value="1"/>
</dbReference>
<dbReference type="PROSITE" id="PS50994">
    <property type="entry name" value="INTEGRASE"/>
    <property type="match status" value="1"/>
</dbReference>
<keyword evidence="1" id="KW-0479">Metal-binding</keyword>
<keyword evidence="5" id="KW-0695">RNA-directed DNA polymerase</keyword>
<dbReference type="InterPro" id="IPR013103">
    <property type="entry name" value="RVT_2"/>
</dbReference>
<dbReference type="Pfam" id="PF00665">
    <property type="entry name" value="rve"/>
    <property type="match status" value="1"/>
</dbReference>
<evidence type="ECO:0000259" key="4">
    <source>
        <dbReference type="PROSITE" id="PS50994"/>
    </source>
</evidence>
<keyword evidence="5" id="KW-0808">Transferase</keyword>
<dbReference type="InterPro" id="IPR012337">
    <property type="entry name" value="RNaseH-like_sf"/>
</dbReference>
<evidence type="ECO:0000256" key="3">
    <source>
        <dbReference type="SAM" id="MobiDB-lite"/>
    </source>
</evidence>
<gene>
    <name evidence="6" type="ORF">HannXRQ_Chr16g0517571</name>
    <name evidence="5" type="ORF">HanXRQr2_Chr16g0755711</name>
</gene>
<dbReference type="SUPFAM" id="SSF56672">
    <property type="entry name" value="DNA/RNA polymerases"/>
    <property type="match status" value="1"/>
</dbReference>
<dbReference type="SUPFAM" id="SSF53098">
    <property type="entry name" value="Ribonuclease H-like"/>
    <property type="match status" value="1"/>
</dbReference>
<dbReference type="PANTHER" id="PTHR42648">
    <property type="entry name" value="TRANSPOSASE, PUTATIVE-RELATED"/>
    <property type="match status" value="1"/>
</dbReference>
<dbReference type="InterPro" id="IPR043502">
    <property type="entry name" value="DNA/RNA_pol_sf"/>
</dbReference>
<dbReference type="GO" id="GO:0046872">
    <property type="term" value="F:metal ion binding"/>
    <property type="evidence" value="ECO:0007669"/>
    <property type="project" value="UniProtKB-KW"/>
</dbReference>
<reference evidence="5" key="3">
    <citation type="submission" date="2020-06" db="EMBL/GenBank/DDBJ databases">
        <title>Helianthus annuus Genome sequencing and assembly Release 2.</title>
        <authorList>
            <person name="Gouzy J."/>
            <person name="Langlade N."/>
            <person name="Munos S."/>
        </authorList>
    </citation>
    <scope>NUCLEOTIDE SEQUENCE</scope>
    <source>
        <tissue evidence="5">Leaves</tissue>
    </source>
</reference>
<evidence type="ECO:0000313" key="5">
    <source>
        <dbReference type="EMBL" id="KAF5760629.1"/>
    </source>
</evidence>
<feature type="compositionally biased region" description="Low complexity" evidence="3">
    <location>
        <begin position="741"/>
        <end position="752"/>
    </location>
</feature>
<dbReference type="InParanoid" id="A0A251S022"/>
<dbReference type="EC" id="2.7.7.49" evidence="5"/>
<evidence type="ECO:0000313" key="6">
    <source>
        <dbReference type="EMBL" id="OTF92045.1"/>
    </source>
</evidence>
<feature type="domain" description="Integrase catalytic" evidence="4">
    <location>
        <begin position="428"/>
        <end position="603"/>
    </location>
</feature>
<reference evidence="5 7" key="1">
    <citation type="journal article" date="2017" name="Nature">
        <title>The sunflower genome provides insights into oil metabolism, flowering and Asterid evolution.</title>
        <authorList>
            <person name="Badouin H."/>
            <person name="Gouzy J."/>
            <person name="Grassa C.J."/>
            <person name="Murat F."/>
            <person name="Staton S.E."/>
            <person name="Cottret L."/>
            <person name="Lelandais-Briere C."/>
            <person name="Owens G.L."/>
            <person name="Carrere S."/>
            <person name="Mayjonade B."/>
            <person name="Legrand L."/>
            <person name="Gill N."/>
            <person name="Kane N.C."/>
            <person name="Bowers J.E."/>
            <person name="Hubner S."/>
            <person name="Bellec A."/>
            <person name="Berard A."/>
            <person name="Berges H."/>
            <person name="Blanchet N."/>
            <person name="Boniface M.C."/>
            <person name="Brunel D."/>
            <person name="Catrice O."/>
            <person name="Chaidir N."/>
            <person name="Claudel C."/>
            <person name="Donnadieu C."/>
            <person name="Faraut T."/>
            <person name="Fievet G."/>
            <person name="Helmstetter N."/>
            <person name="King M."/>
            <person name="Knapp S.J."/>
            <person name="Lai Z."/>
            <person name="Le Paslier M.C."/>
            <person name="Lippi Y."/>
            <person name="Lorenzon L."/>
            <person name="Mandel J.R."/>
            <person name="Marage G."/>
            <person name="Marchand G."/>
            <person name="Marquand E."/>
            <person name="Bret-Mestries E."/>
            <person name="Morien E."/>
            <person name="Nambeesan S."/>
            <person name="Nguyen T."/>
            <person name="Pegot-Espagnet P."/>
            <person name="Pouilly N."/>
            <person name="Raftis F."/>
            <person name="Sallet E."/>
            <person name="Schiex T."/>
            <person name="Thomas J."/>
            <person name="Vandecasteele C."/>
            <person name="Vares D."/>
            <person name="Vear F."/>
            <person name="Vautrin S."/>
            <person name="Crespi M."/>
            <person name="Mangin B."/>
            <person name="Burke J.M."/>
            <person name="Salse J."/>
            <person name="Munos S."/>
            <person name="Vincourt P."/>
            <person name="Rieseberg L.H."/>
            <person name="Langlade N.B."/>
        </authorList>
    </citation>
    <scope>NUCLEOTIDE SEQUENCE [LARGE SCALE GENOMIC DNA]</scope>
    <source>
        <strain evidence="7">cv. SF193</strain>
        <tissue evidence="5">Leaves</tissue>
    </source>
</reference>
<proteinExistence type="predicted"/>
<dbReference type="Pfam" id="PF14244">
    <property type="entry name" value="Retrotran_gag_3"/>
    <property type="match status" value="1"/>
</dbReference>
<dbReference type="GO" id="GO:0003964">
    <property type="term" value="F:RNA-directed DNA polymerase activity"/>
    <property type="evidence" value="ECO:0007669"/>
    <property type="project" value="UniProtKB-KW"/>
</dbReference>
<name>A0A251S022_HELAN</name>
<dbReference type="GO" id="GO:0015074">
    <property type="term" value="P:DNA integration"/>
    <property type="evidence" value="ECO:0007669"/>
    <property type="project" value="InterPro"/>
</dbReference>
<feature type="compositionally biased region" description="Low complexity" evidence="3">
    <location>
        <begin position="300"/>
        <end position="318"/>
    </location>
</feature>
<feature type="region of interest" description="Disordered" evidence="3">
    <location>
        <begin position="291"/>
        <end position="318"/>
    </location>
</feature>
<dbReference type="InterPro" id="IPR057670">
    <property type="entry name" value="SH3_retrovirus"/>
</dbReference>
<dbReference type="InterPro" id="IPR029472">
    <property type="entry name" value="Copia-like_N"/>
</dbReference>
<feature type="compositionally biased region" description="Polar residues" evidence="3">
    <location>
        <begin position="759"/>
        <end position="775"/>
    </location>
</feature>
<evidence type="ECO:0000313" key="7">
    <source>
        <dbReference type="Proteomes" id="UP000215914"/>
    </source>
</evidence>
<dbReference type="Pfam" id="PF13976">
    <property type="entry name" value="gag_pre-integrs"/>
    <property type="match status" value="1"/>
</dbReference>
<feature type="region of interest" description="Disordered" evidence="3">
    <location>
        <begin position="227"/>
        <end position="258"/>
    </location>
</feature>
<dbReference type="InterPro" id="IPR001584">
    <property type="entry name" value="Integrase_cat-core"/>
</dbReference>
<accession>A0A251S022</accession>
<dbReference type="GO" id="GO:0003676">
    <property type="term" value="F:nucleic acid binding"/>
    <property type="evidence" value="ECO:0007669"/>
    <property type="project" value="InterPro"/>
</dbReference>
<evidence type="ECO:0000256" key="1">
    <source>
        <dbReference type="ARBA" id="ARBA00022723"/>
    </source>
</evidence>
<dbReference type="InterPro" id="IPR039537">
    <property type="entry name" value="Retrotran_Ty1/copia-like"/>
</dbReference>
<dbReference type="PANTHER" id="PTHR42648:SF31">
    <property type="entry name" value="RNA-DIRECTED DNA POLYMERASE"/>
    <property type="match status" value="1"/>
</dbReference>
<dbReference type="Gene3D" id="3.30.420.10">
    <property type="entry name" value="Ribonuclease H-like superfamily/Ribonuclease H"/>
    <property type="match status" value="1"/>
</dbReference>
<dbReference type="Pfam" id="PF25597">
    <property type="entry name" value="SH3_retrovirus"/>
    <property type="match status" value="1"/>
</dbReference>
<dbReference type="GO" id="GO:0016787">
    <property type="term" value="F:hydrolase activity"/>
    <property type="evidence" value="ECO:0007669"/>
    <property type="project" value="UniProtKB-KW"/>
</dbReference>
<dbReference type="Gramene" id="mRNA:HanXRQr2_Chr16g0755711">
    <property type="protein sequence ID" value="mRNA:HanXRQr2_Chr16g0755711"/>
    <property type="gene ID" value="HanXRQr2_Chr16g0755711"/>
</dbReference>
<evidence type="ECO:0000256" key="2">
    <source>
        <dbReference type="ARBA" id="ARBA00022801"/>
    </source>
</evidence>
<sequence>MSDKSDSSGPSQTLISKLDIGDPLFLHPSDSSSLTIVGIKLKGTENYRVWSSAMKLALEAKNKFGFIDGKCKKNTEDDVLGSQWDRCNSVVLSWLLNSVSEELYLGQVFSKLASEVWVDLKETYDKVDGSVVYDLYKKINCITQNGSSVSEYYHKLNTMWKQFDSVVQLPTCSCQAAKDYNDFSMLIKLMQFLMGLDDIYQPVRTNLLTREPLPTVKVAFSIVSREESHRNSSTGTKSQNVSFVAKGSQSFDQRKKEFRGPNPNFKCTHCNKLGHTNDRCYELVGYPPGFKKKPGGQSGKSGSNNRSNVSSVSAPSLSPFTPEQVAKLLSLVGEKTSSDPQGSNMGEVDSKSGRILVTGKQDNGLYFVNKNGNNSVNLCFNSVNNCNLWHSRLGHPADQVLSILKDEIGVVDVFKHTCEVCHRAKQTRMPFPLSEHKTKNVGDVIHLDVWGPYKVTSKDGYKYFLTVVDDYSRAVWCYLLKSKMEVFENIENFYQLVLTQFKKKVKIFRSDNGTEFVNNKMDVFCKTKGILHQTSCAYTPQQNGVAERKHRHLLNLARSLLFQSGVPLSFWADCVLTAVYIINRLPSSVLLGKSPYELMFGFKPSYAHLRVFGCLCFSTVLNDLDKFAFNSEKCILIGYSNVKKGYKLWSLDNKREFYSRDVKFYETVFPYKSQQLTNQDKYVSESVNQLNFFDSVETSTINSINPNDEEGNNDSHEVAGSDQQSFPSTSATPTDAEQPCSTSGVESSSSSEGFDRAENTGTLNDENNLSEGNRSNVRRSIRNPTLPKRFEDFVLNSKTKYSLDKVVKYSSLSAENLCFTTVLNKTSEPTCYEEAAKDPRWVEAMNKEMEALFRNNTWTLTDLPQNRKAIGCKWVYRIKYKSNGEIERFKARLVAKGFNQREGLDFGETFSPVVKMVTIRTVVTLAVHYKWPLYQLDVDNAFLHGSITEDVYMKLPQGYYSKNETKVCKLIKSLYGLKQAPRKWNERLTDVLLKSGFIQSKCDHSLFIFNKKGVTVFLLVYVDDVVLTGNSVVEIERIKKILNDTFKIKDLGVLKYFLGIEVLYDNDEVFFSQRKYCLELLNEFGYLGCKPVNTPIEQSYLVTSKVDKNHEQLANVTGFQKLIGKLIYLSLTRPDISYTVQFLSQFMHSPKEVHLSLALRLLRYLKLSPGKGISFRKTDELNLFGYADSDWAKCLNTRKSVTGYCVFLGTSLVSWKSKKQNIVSRSTAEAEYRAMCSITCELMWIKNLLSELGVNCSIPMPLFCDSQAALSIAANPVFHERTKHFELDLHFLREKVADGIIKTEKVDSENQLADVFTKGLSVYQHETACKRLGLVDLFHPTE</sequence>
<reference evidence="6" key="2">
    <citation type="submission" date="2017-02" db="EMBL/GenBank/DDBJ databases">
        <title>Sunflower complete genome.</title>
        <authorList>
            <person name="Langlade N."/>
            <person name="Munos S."/>
        </authorList>
    </citation>
    <scope>NUCLEOTIDE SEQUENCE [LARGE SCALE GENOMIC DNA]</scope>
    <source>
        <tissue evidence="6">Leaves</tissue>
    </source>
</reference>
<feature type="region of interest" description="Disordered" evidence="3">
    <location>
        <begin position="334"/>
        <end position="354"/>
    </location>
</feature>
<dbReference type="InterPro" id="IPR025724">
    <property type="entry name" value="GAG-pre-integrase_dom"/>
</dbReference>
<keyword evidence="2" id="KW-0378">Hydrolase</keyword>
<protein>
    <submittedName>
        <fullName evidence="6">Putative ribonuclease H-like domain-containing protein</fullName>
    </submittedName>
    <submittedName>
        <fullName evidence="5">RNA-directed DNA polymerase</fullName>
        <ecNumber evidence="5">2.7.7.49</ecNumber>
    </submittedName>
</protein>
<dbReference type="InterPro" id="IPR036397">
    <property type="entry name" value="RNaseH_sf"/>
</dbReference>
<dbReference type="STRING" id="4232.A0A251S022"/>
<feature type="compositionally biased region" description="Polar residues" evidence="3">
    <location>
        <begin position="721"/>
        <end position="735"/>
    </location>
</feature>
<feature type="region of interest" description="Disordered" evidence="3">
    <location>
        <begin position="701"/>
        <end position="782"/>
    </location>
</feature>
<dbReference type="EMBL" id="MNCJ02000331">
    <property type="protein sequence ID" value="KAF5760629.1"/>
    <property type="molecule type" value="Genomic_DNA"/>
</dbReference>
<keyword evidence="5" id="KW-0548">Nucleotidyltransferase</keyword>
<dbReference type="Proteomes" id="UP000215914">
    <property type="component" value="Chromosome 16"/>
</dbReference>
<dbReference type="CDD" id="cd09272">
    <property type="entry name" value="RNase_HI_RT_Ty1"/>
    <property type="match status" value="1"/>
</dbReference>